<comment type="subcellular location">
    <subcellularLocation>
        <location evidence="1">Cell membrane</location>
        <topology evidence="1">Multi-pass membrane protein</topology>
    </subcellularLocation>
</comment>
<feature type="transmembrane region" description="Helical" evidence="6">
    <location>
        <begin position="351"/>
        <end position="374"/>
    </location>
</feature>
<evidence type="ECO:0000256" key="6">
    <source>
        <dbReference type="SAM" id="Phobius"/>
    </source>
</evidence>
<dbReference type="PANTHER" id="PTHR23513">
    <property type="entry name" value="INTEGRAL MEMBRANE EFFLUX PROTEIN-RELATED"/>
    <property type="match status" value="1"/>
</dbReference>
<dbReference type="CDD" id="cd06173">
    <property type="entry name" value="MFS_MefA_like"/>
    <property type="match status" value="1"/>
</dbReference>
<dbReference type="Proteomes" id="UP001333996">
    <property type="component" value="Unassembled WGS sequence"/>
</dbReference>
<evidence type="ECO:0000256" key="2">
    <source>
        <dbReference type="ARBA" id="ARBA00022475"/>
    </source>
</evidence>
<keyword evidence="8" id="KW-1185">Reference proteome</keyword>
<feature type="transmembrane region" description="Helical" evidence="6">
    <location>
        <begin position="312"/>
        <end position="330"/>
    </location>
</feature>
<feature type="transmembrane region" description="Helical" evidence="6">
    <location>
        <begin position="12"/>
        <end position="40"/>
    </location>
</feature>
<feature type="transmembrane region" description="Helical" evidence="6">
    <location>
        <begin position="380"/>
        <end position="397"/>
    </location>
</feature>
<organism evidence="7 8">
    <name type="scientific">Streptomyces chiangmaiensis</name>
    <dbReference type="NCBI Taxonomy" id="766497"/>
    <lineage>
        <taxon>Bacteria</taxon>
        <taxon>Bacillati</taxon>
        <taxon>Actinomycetota</taxon>
        <taxon>Actinomycetes</taxon>
        <taxon>Kitasatosporales</taxon>
        <taxon>Streptomycetaceae</taxon>
        <taxon>Streptomyces</taxon>
    </lineage>
</organism>
<evidence type="ECO:0000256" key="5">
    <source>
        <dbReference type="ARBA" id="ARBA00023136"/>
    </source>
</evidence>
<proteinExistence type="predicted"/>
<evidence type="ECO:0000313" key="7">
    <source>
        <dbReference type="EMBL" id="MED7822900.1"/>
    </source>
</evidence>
<comment type="caution">
    <text evidence="7">The sequence shown here is derived from an EMBL/GenBank/DDBJ whole genome shotgun (WGS) entry which is preliminary data.</text>
</comment>
<dbReference type="InterPro" id="IPR011701">
    <property type="entry name" value="MFS"/>
</dbReference>
<evidence type="ECO:0000313" key="8">
    <source>
        <dbReference type="Proteomes" id="UP001333996"/>
    </source>
</evidence>
<feature type="transmembrane region" description="Helical" evidence="6">
    <location>
        <begin position="288"/>
        <end position="306"/>
    </location>
</feature>
<keyword evidence="4 6" id="KW-1133">Transmembrane helix</keyword>
<evidence type="ECO:0000256" key="4">
    <source>
        <dbReference type="ARBA" id="ARBA00022989"/>
    </source>
</evidence>
<dbReference type="InterPro" id="IPR036259">
    <property type="entry name" value="MFS_trans_sf"/>
</dbReference>
<feature type="transmembrane region" description="Helical" evidence="6">
    <location>
        <begin position="102"/>
        <end position="120"/>
    </location>
</feature>
<dbReference type="Gene3D" id="1.20.1250.20">
    <property type="entry name" value="MFS general substrate transporter like domains"/>
    <property type="match status" value="1"/>
</dbReference>
<gene>
    <name evidence="7" type="ORF">VXC91_13135</name>
</gene>
<reference evidence="7" key="1">
    <citation type="submission" date="2024-01" db="EMBL/GenBank/DDBJ databases">
        <title>First draft genome sequence data of TA4-1, the type strain of Gram-positive actinobacterium Streptomyces chiangmaiensis.</title>
        <authorList>
            <person name="Yasawong M."/>
            <person name="Nantapong N."/>
        </authorList>
    </citation>
    <scope>NUCLEOTIDE SEQUENCE</scope>
    <source>
        <strain evidence="7">TA4-1</strain>
    </source>
</reference>
<accession>A0ABU7FFH9</accession>
<dbReference type="EMBL" id="JAYWVC010000032">
    <property type="protein sequence ID" value="MED7822900.1"/>
    <property type="molecule type" value="Genomic_DNA"/>
</dbReference>
<evidence type="ECO:0000256" key="1">
    <source>
        <dbReference type="ARBA" id="ARBA00004651"/>
    </source>
</evidence>
<feature type="transmembrane region" description="Helical" evidence="6">
    <location>
        <begin position="225"/>
        <end position="250"/>
    </location>
</feature>
<protein>
    <submittedName>
        <fullName evidence="7">MFS transporter</fullName>
    </submittedName>
</protein>
<dbReference type="RefSeq" id="WP_329507332.1">
    <property type="nucleotide sequence ID" value="NZ_BAAAYZ010000046.1"/>
</dbReference>
<evidence type="ECO:0000256" key="3">
    <source>
        <dbReference type="ARBA" id="ARBA00022692"/>
    </source>
</evidence>
<keyword evidence="5 6" id="KW-0472">Membrane</keyword>
<dbReference type="SUPFAM" id="SSF103473">
    <property type="entry name" value="MFS general substrate transporter"/>
    <property type="match status" value="1"/>
</dbReference>
<dbReference type="Pfam" id="PF07690">
    <property type="entry name" value="MFS_1"/>
    <property type="match status" value="1"/>
</dbReference>
<name>A0ABU7FFH9_9ACTN</name>
<feature type="transmembrane region" description="Helical" evidence="6">
    <location>
        <begin position="256"/>
        <end position="276"/>
    </location>
</feature>
<dbReference type="PANTHER" id="PTHR23513:SF6">
    <property type="entry name" value="MAJOR FACILITATOR SUPERFAMILY ASSOCIATED DOMAIN-CONTAINING PROTEIN"/>
    <property type="match status" value="1"/>
</dbReference>
<keyword evidence="3 6" id="KW-0812">Transmembrane</keyword>
<keyword evidence="2" id="KW-1003">Cell membrane</keyword>
<feature type="transmembrane region" description="Helical" evidence="6">
    <location>
        <begin position="46"/>
        <end position="65"/>
    </location>
</feature>
<sequence>MPGRRALGRRFGWLWAAYAVSSYGTWLGFGAFPLIAVLVLHSGPTQVAALAAAGRAVGAVVAVPLGPWVEFRRKRSVMIAMDLTRCAAMISVPAAFALGRLSFAQLLVVSVVVAAANIAFNAASGAYVKALVPAGDLLIAGSRFESTMWTATTVGPPLGGAAIGMFGPMTTVVADAVSYLLSALGIRAIGGTEPRPTRTGASRLRAGDLLEGWRHILAHPTLRPLFFNTIVVNGLIMASEPLLAVLLLSHLGFAPWQYGLAFAVPCVGGLIGSRLAHRLVARFGQHKVIVTAGALRVCWPVGLTFVRPGVPGIVLIIAVQFGLVTCCALYNTVLATHRLGHTAPDRVARTLSAWSVSSSAAIAALTAVWGLLAALTGPRAAIAIAGVLLLATPLLLPRREKAPRNTRGQATSLT</sequence>